<dbReference type="OrthoDB" id="20844at2759"/>
<evidence type="ECO:0000313" key="3">
    <source>
        <dbReference type="Proteomes" id="UP001152885"/>
    </source>
</evidence>
<organism evidence="2 3">
    <name type="scientific">Candida verbasci</name>
    <dbReference type="NCBI Taxonomy" id="1227364"/>
    <lineage>
        <taxon>Eukaryota</taxon>
        <taxon>Fungi</taxon>
        <taxon>Dikarya</taxon>
        <taxon>Ascomycota</taxon>
        <taxon>Saccharomycotina</taxon>
        <taxon>Pichiomycetes</taxon>
        <taxon>Debaryomycetaceae</taxon>
        <taxon>Candida/Lodderomyces clade</taxon>
        <taxon>Candida</taxon>
    </lineage>
</organism>
<reference evidence="2" key="1">
    <citation type="submission" date="2022-12" db="EMBL/GenBank/DDBJ databases">
        <authorList>
            <person name="Brejova B."/>
        </authorList>
    </citation>
    <scope>NUCLEOTIDE SEQUENCE</scope>
</reference>
<protein>
    <recommendedName>
        <fullName evidence="4">Leo1-like protein</fullName>
    </recommendedName>
</protein>
<dbReference type="Proteomes" id="UP001152885">
    <property type="component" value="Unassembled WGS sequence"/>
</dbReference>
<comment type="caution">
    <text evidence="2">The sequence shown here is derived from an EMBL/GenBank/DDBJ whole genome shotgun (WGS) entry which is preliminary data.</text>
</comment>
<feature type="region of interest" description="Disordered" evidence="1">
    <location>
        <begin position="254"/>
        <end position="361"/>
    </location>
</feature>
<sequence>MSDEEVDDLFNDDLNNQEEVEVEEEEEEEKEEEEEEKEEEKEKEEEEDVDHGTHEEIPKKILELSIPRHATQFSNSEPTRFLKKPKFLRASLHAFDPTNFKNSLVESSKRRESENATEKEIYNELLAEKLFNINTIRWRYHSINNDEVIKQSNCNFIQWDDGSISLKIGNETFDLKEFKLNDNLLVKSLPDFEILQNVSIIEKNVILMPASDINKKLNTITSQIKKKDKIYSVKTEVDPLKHQQEMLMKEQQIMKMRRQQKRKQEEQLEKSGSGSGFAGGSRFQDTYVRDEEEEEEEEEGYEDDFVVDEEEEEEQEEELIDEDEEFDKGAERLRKLKEEGANKYKEDDRKRRRIIEDSDDE</sequence>
<dbReference type="AlphaFoldDB" id="A0A9W4TZW7"/>
<feature type="compositionally biased region" description="Acidic residues" evidence="1">
    <location>
        <begin position="1"/>
        <end position="49"/>
    </location>
</feature>
<evidence type="ECO:0000313" key="2">
    <source>
        <dbReference type="EMBL" id="CAI5760126.1"/>
    </source>
</evidence>
<dbReference type="GO" id="GO:1990269">
    <property type="term" value="F:RNA polymerase II C-terminal domain phosphoserine binding"/>
    <property type="evidence" value="ECO:0007669"/>
    <property type="project" value="TreeGrafter"/>
</dbReference>
<keyword evidence="3" id="KW-1185">Reference proteome</keyword>
<gene>
    <name evidence="2" type="ORF">CANVERA_P4636</name>
</gene>
<name>A0A9W4TZW7_9ASCO</name>
<feature type="region of interest" description="Disordered" evidence="1">
    <location>
        <begin position="1"/>
        <end position="64"/>
    </location>
</feature>
<dbReference type="PANTHER" id="PTHR23146">
    <property type="entry name" value="LEO1 PROTEIN"/>
    <property type="match status" value="1"/>
</dbReference>
<evidence type="ECO:0008006" key="4">
    <source>
        <dbReference type="Google" id="ProtNLM"/>
    </source>
</evidence>
<dbReference type="InterPro" id="IPR007149">
    <property type="entry name" value="Leo1"/>
</dbReference>
<accession>A0A9W4TZW7</accession>
<proteinExistence type="predicted"/>
<dbReference type="GO" id="GO:0006368">
    <property type="term" value="P:transcription elongation by RNA polymerase II"/>
    <property type="evidence" value="ECO:0007669"/>
    <property type="project" value="InterPro"/>
</dbReference>
<dbReference type="GO" id="GO:0032968">
    <property type="term" value="P:positive regulation of transcription elongation by RNA polymerase II"/>
    <property type="evidence" value="ECO:0007669"/>
    <property type="project" value="TreeGrafter"/>
</dbReference>
<dbReference type="Pfam" id="PF04004">
    <property type="entry name" value="Leo1"/>
    <property type="match status" value="1"/>
</dbReference>
<feature type="compositionally biased region" description="Basic and acidic residues" evidence="1">
    <location>
        <begin position="327"/>
        <end position="349"/>
    </location>
</feature>
<dbReference type="PANTHER" id="PTHR23146:SF0">
    <property type="entry name" value="RNA POLYMERASE-ASSOCIATED PROTEIN LEO1"/>
    <property type="match status" value="1"/>
</dbReference>
<evidence type="ECO:0000256" key="1">
    <source>
        <dbReference type="SAM" id="MobiDB-lite"/>
    </source>
</evidence>
<dbReference type="EMBL" id="CANTUO010000006">
    <property type="protein sequence ID" value="CAI5760126.1"/>
    <property type="molecule type" value="Genomic_DNA"/>
</dbReference>
<dbReference type="GO" id="GO:0016593">
    <property type="term" value="C:Cdc73/Paf1 complex"/>
    <property type="evidence" value="ECO:0007669"/>
    <property type="project" value="InterPro"/>
</dbReference>
<feature type="compositionally biased region" description="Acidic residues" evidence="1">
    <location>
        <begin position="290"/>
        <end position="326"/>
    </location>
</feature>
<feature type="compositionally biased region" description="Basic and acidic residues" evidence="1">
    <location>
        <begin position="50"/>
        <end position="62"/>
    </location>
</feature>